<dbReference type="Gene3D" id="3.40.630.30">
    <property type="match status" value="1"/>
</dbReference>
<dbReference type="PANTHER" id="PTHR43415:SF3">
    <property type="entry name" value="GNAT-FAMILY ACETYLTRANSFERASE"/>
    <property type="match status" value="1"/>
</dbReference>
<name>A0AAU7UAN2_9DEIO</name>
<organism evidence="2">
    <name type="scientific">Deinococcus sonorensis KR-87</name>
    <dbReference type="NCBI Taxonomy" id="694439"/>
    <lineage>
        <taxon>Bacteria</taxon>
        <taxon>Thermotogati</taxon>
        <taxon>Deinococcota</taxon>
        <taxon>Deinococci</taxon>
        <taxon>Deinococcales</taxon>
        <taxon>Deinococcaceae</taxon>
        <taxon>Deinococcus</taxon>
    </lineage>
</organism>
<dbReference type="EC" id="2.-.-.-" evidence="2"/>
<evidence type="ECO:0000313" key="2">
    <source>
        <dbReference type="EMBL" id="XBV85521.1"/>
    </source>
</evidence>
<protein>
    <submittedName>
        <fullName evidence="2">GNAT family protein</fullName>
        <ecNumber evidence="2">2.-.-.-</ecNumber>
    </submittedName>
</protein>
<keyword evidence="2" id="KW-0808">Transferase</keyword>
<dbReference type="SUPFAM" id="SSF55729">
    <property type="entry name" value="Acyl-CoA N-acyltransferases (Nat)"/>
    <property type="match status" value="1"/>
</dbReference>
<dbReference type="EMBL" id="CP158299">
    <property type="protein sequence ID" value="XBV85521.1"/>
    <property type="molecule type" value="Genomic_DNA"/>
</dbReference>
<dbReference type="AlphaFoldDB" id="A0AAU7UAN2"/>
<reference evidence="2" key="1">
    <citation type="submission" date="2024-06" db="EMBL/GenBank/DDBJ databases">
        <title>Draft Genome Sequence of Deinococcus sonorensis Type Strain KR-87, a Biofilm Producing Representative of the Genus Deinococcus.</title>
        <authorList>
            <person name="Boren L.S."/>
            <person name="Grosso R.A."/>
            <person name="Hugenberg-Cox A.N."/>
            <person name="Hill J.T.E."/>
            <person name="Albert C.M."/>
            <person name="Tuohy J.M."/>
        </authorList>
    </citation>
    <scope>NUCLEOTIDE SEQUENCE</scope>
    <source>
        <strain evidence="2">KR-87</strain>
    </source>
</reference>
<dbReference type="PROSITE" id="PS51186">
    <property type="entry name" value="GNAT"/>
    <property type="match status" value="1"/>
</dbReference>
<proteinExistence type="predicted"/>
<dbReference type="GO" id="GO:0016747">
    <property type="term" value="F:acyltransferase activity, transferring groups other than amino-acyl groups"/>
    <property type="evidence" value="ECO:0007669"/>
    <property type="project" value="InterPro"/>
</dbReference>
<dbReference type="KEGG" id="dsc:ABOD76_19145"/>
<accession>A0AAU7UAN2</accession>
<evidence type="ECO:0000259" key="1">
    <source>
        <dbReference type="PROSITE" id="PS51186"/>
    </source>
</evidence>
<dbReference type="InterPro" id="IPR000182">
    <property type="entry name" value="GNAT_dom"/>
</dbReference>
<sequence length="175" mass="19089">MGTLTLRPLQPGDEETAVIWAASREFCDAIGWTPDLAPRKVRDHWRWLISGPDPAFLRLGIVWGDQLIGYTDLAGLTPETAEYGIALGDPAQWGQGLGTWAGQLMLQHAFEGLQLDTLSAEALASNLRSQGMLRRLGFVPSGLGTPELHNSQPVPVLRYRLTRAGWLARNPPAPG</sequence>
<gene>
    <name evidence="2" type="ORF">ABOD76_19145</name>
</gene>
<feature type="domain" description="N-acetyltransferase" evidence="1">
    <location>
        <begin position="4"/>
        <end position="164"/>
    </location>
</feature>
<dbReference type="RefSeq" id="WP_350243558.1">
    <property type="nucleotide sequence ID" value="NZ_CP158299.1"/>
</dbReference>
<dbReference type="Pfam" id="PF13302">
    <property type="entry name" value="Acetyltransf_3"/>
    <property type="match status" value="1"/>
</dbReference>
<dbReference type="InterPro" id="IPR016181">
    <property type="entry name" value="Acyl_CoA_acyltransferase"/>
</dbReference>
<dbReference type="PANTHER" id="PTHR43415">
    <property type="entry name" value="SPERMIDINE N(1)-ACETYLTRANSFERASE"/>
    <property type="match status" value="1"/>
</dbReference>